<dbReference type="Pfam" id="PF13837">
    <property type="entry name" value="Myb_DNA-bind_4"/>
    <property type="match status" value="1"/>
</dbReference>
<dbReference type="GeneID" id="120275931"/>
<keyword evidence="8" id="KW-1185">Reference proteome</keyword>
<evidence type="ECO:0000256" key="1">
    <source>
        <dbReference type="ARBA" id="ARBA00004123"/>
    </source>
</evidence>
<dbReference type="GO" id="GO:0006355">
    <property type="term" value="P:regulation of DNA-templated transcription"/>
    <property type="evidence" value="ECO:0007669"/>
    <property type="project" value="UniProtKB-ARBA"/>
</dbReference>
<evidence type="ECO:0000256" key="6">
    <source>
        <dbReference type="SAM" id="Coils"/>
    </source>
</evidence>
<accession>A0AB40CGQ5</accession>
<dbReference type="PROSITE" id="PS50090">
    <property type="entry name" value="MYB_LIKE"/>
    <property type="match status" value="1"/>
</dbReference>
<evidence type="ECO:0000256" key="4">
    <source>
        <dbReference type="ARBA" id="ARBA00023163"/>
    </source>
</evidence>
<gene>
    <name evidence="9" type="primary">LOC120275931</name>
</gene>
<dbReference type="InterPro" id="IPR001005">
    <property type="entry name" value="SANT/Myb"/>
</dbReference>
<name>A0AB40CGQ5_DIOCR</name>
<protein>
    <submittedName>
        <fullName evidence="9">Trihelix transcription factor PTL-like</fullName>
    </submittedName>
</protein>
<keyword evidence="5" id="KW-0539">Nucleus</keyword>
<dbReference type="FunFam" id="1.10.10.60:FF:000342">
    <property type="entry name" value="trihelix transcription factor PTL-like"/>
    <property type="match status" value="1"/>
</dbReference>
<dbReference type="GO" id="GO:0005634">
    <property type="term" value="C:nucleus"/>
    <property type="evidence" value="ECO:0007669"/>
    <property type="project" value="UniProtKB-SubCell"/>
</dbReference>
<dbReference type="InterPro" id="IPR044822">
    <property type="entry name" value="Myb_DNA-bind_4"/>
</dbReference>
<reference evidence="9" key="1">
    <citation type="submission" date="2025-08" db="UniProtKB">
        <authorList>
            <consortium name="RefSeq"/>
        </authorList>
    </citation>
    <scope>IDENTIFICATION</scope>
</reference>
<evidence type="ECO:0000256" key="5">
    <source>
        <dbReference type="ARBA" id="ARBA00023242"/>
    </source>
</evidence>
<dbReference type="RefSeq" id="XP_039138594.1">
    <property type="nucleotide sequence ID" value="XM_039282660.1"/>
</dbReference>
<feature type="coiled-coil region" evidence="6">
    <location>
        <begin position="225"/>
        <end position="263"/>
    </location>
</feature>
<evidence type="ECO:0000313" key="9">
    <source>
        <dbReference type="RefSeq" id="XP_039138594.1"/>
    </source>
</evidence>
<keyword evidence="4" id="KW-0804">Transcription</keyword>
<evidence type="ECO:0000313" key="8">
    <source>
        <dbReference type="Proteomes" id="UP001515500"/>
    </source>
</evidence>
<dbReference type="PANTHER" id="PTHR21654:SF107">
    <property type="entry name" value="TRIHELIX TRANSCRIPTION FACTOR PTL-LIKE"/>
    <property type="match status" value="1"/>
</dbReference>
<dbReference type="PANTHER" id="PTHR21654">
    <property type="entry name" value="FI21293P1"/>
    <property type="match status" value="1"/>
</dbReference>
<dbReference type="CDD" id="cd12203">
    <property type="entry name" value="GT1"/>
    <property type="match status" value="1"/>
</dbReference>
<keyword evidence="6" id="KW-0175">Coiled coil</keyword>
<dbReference type="Gene3D" id="1.10.10.60">
    <property type="entry name" value="Homeodomain-like"/>
    <property type="match status" value="1"/>
</dbReference>
<sequence>MDMSMTHHQYHLPDFTQLLTGPISGVQNHFSGAPPDVVLLSSQPQAQSLTTGSGFVFGEERGGSSQPRWPRQETLTLLEIRSRLDHKFREASQKAPLWDEVSRIMAEEYGYQRSGKKCREKLENLYKYYKKTKEGKAGKQEGKHYRFFRQLEALYGEKKRSIKSAAVQAPPTIPADQSFNFSSSTEYRTSSTDGDFEETIANLSEKKERKKHKRSGRKSWRLKLKECLEQQVRRLMELQEAWLQKMMRTLEQMEQERNLREEMWRKQEAARLDREQRDWASERAWMEARDAALITALENIGRRESK</sequence>
<dbReference type="GO" id="GO:0003677">
    <property type="term" value="F:DNA binding"/>
    <property type="evidence" value="ECO:0007669"/>
    <property type="project" value="UniProtKB-KW"/>
</dbReference>
<organism evidence="8 9">
    <name type="scientific">Dioscorea cayennensis subsp. rotundata</name>
    <name type="common">White Guinea yam</name>
    <name type="synonym">Dioscorea rotundata</name>
    <dbReference type="NCBI Taxonomy" id="55577"/>
    <lineage>
        <taxon>Eukaryota</taxon>
        <taxon>Viridiplantae</taxon>
        <taxon>Streptophyta</taxon>
        <taxon>Embryophyta</taxon>
        <taxon>Tracheophyta</taxon>
        <taxon>Spermatophyta</taxon>
        <taxon>Magnoliopsida</taxon>
        <taxon>Liliopsida</taxon>
        <taxon>Dioscoreales</taxon>
        <taxon>Dioscoreaceae</taxon>
        <taxon>Dioscorea</taxon>
    </lineage>
</organism>
<evidence type="ECO:0000256" key="2">
    <source>
        <dbReference type="ARBA" id="ARBA00023015"/>
    </source>
</evidence>
<keyword evidence="3" id="KW-0238">DNA-binding</keyword>
<evidence type="ECO:0000259" key="7">
    <source>
        <dbReference type="PROSITE" id="PS50090"/>
    </source>
</evidence>
<feature type="domain" description="Myb-like" evidence="7">
    <location>
        <begin position="61"/>
        <end position="126"/>
    </location>
</feature>
<keyword evidence="2" id="KW-0805">Transcription regulation</keyword>
<proteinExistence type="predicted"/>
<evidence type="ECO:0000256" key="3">
    <source>
        <dbReference type="ARBA" id="ARBA00023125"/>
    </source>
</evidence>
<dbReference type="AlphaFoldDB" id="A0AB40CGQ5"/>
<comment type="subcellular location">
    <subcellularLocation>
        <location evidence="1">Nucleus</location>
    </subcellularLocation>
</comment>
<dbReference type="Proteomes" id="UP001515500">
    <property type="component" value="Chromosome 14"/>
</dbReference>